<proteinExistence type="predicted"/>
<evidence type="ECO:0000313" key="8">
    <source>
        <dbReference type="EMBL" id="SEA12127.1"/>
    </source>
</evidence>
<dbReference type="RefSeq" id="WP_092634355.1">
    <property type="nucleotide sequence ID" value="NZ_FNQT01000002.1"/>
</dbReference>
<reference evidence="8 9" key="1">
    <citation type="submission" date="2016-10" db="EMBL/GenBank/DDBJ databases">
        <authorList>
            <person name="de Groot N.N."/>
        </authorList>
    </citation>
    <scope>NUCLEOTIDE SEQUENCE [LARGE SCALE GENOMIC DNA]</scope>
    <source>
        <strain evidence="8 9">CGMCC 1.8712</strain>
    </source>
</reference>
<dbReference type="GO" id="GO:0016787">
    <property type="term" value="F:hydrolase activity"/>
    <property type="evidence" value="ECO:0007669"/>
    <property type="project" value="UniProtKB-KW"/>
</dbReference>
<dbReference type="InterPro" id="IPR030665">
    <property type="entry name" value="KaiC"/>
</dbReference>
<organism evidence="8 9">
    <name type="scientific">Haloplanus vescus</name>
    <dbReference type="NCBI Taxonomy" id="555874"/>
    <lineage>
        <taxon>Archaea</taxon>
        <taxon>Methanobacteriati</taxon>
        <taxon>Methanobacteriota</taxon>
        <taxon>Stenosarchaea group</taxon>
        <taxon>Halobacteria</taxon>
        <taxon>Halobacteriales</taxon>
        <taxon>Haloferacaceae</taxon>
        <taxon>Haloplanus</taxon>
    </lineage>
</organism>
<evidence type="ECO:0000256" key="5">
    <source>
        <dbReference type="ARBA" id="ARBA00022777"/>
    </source>
</evidence>
<dbReference type="AlphaFoldDB" id="A0A1H3YKZ7"/>
<dbReference type="STRING" id="555874.SAMN04488065_1948"/>
<dbReference type="GO" id="GO:0005524">
    <property type="term" value="F:ATP binding"/>
    <property type="evidence" value="ECO:0007669"/>
    <property type="project" value="InterPro"/>
</dbReference>
<keyword evidence="9" id="KW-1185">Reference proteome</keyword>
<keyword evidence="5" id="KW-0418">Kinase</keyword>
<dbReference type="EMBL" id="FNQT01000002">
    <property type="protein sequence ID" value="SEA12127.1"/>
    <property type="molecule type" value="Genomic_DNA"/>
</dbReference>
<dbReference type="GO" id="GO:0004674">
    <property type="term" value="F:protein serine/threonine kinase activity"/>
    <property type="evidence" value="ECO:0007669"/>
    <property type="project" value="UniProtKB-EC"/>
</dbReference>
<evidence type="ECO:0000259" key="7">
    <source>
        <dbReference type="PROSITE" id="PS51146"/>
    </source>
</evidence>
<gene>
    <name evidence="8" type="ORF">SAMN04488065_1948</name>
</gene>
<dbReference type="InterPro" id="IPR003593">
    <property type="entry name" value="AAA+_ATPase"/>
</dbReference>
<evidence type="ECO:0000256" key="2">
    <source>
        <dbReference type="ARBA" id="ARBA00022553"/>
    </source>
</evidence>
<evidence type="ECO:0000256" key="4">
    <source>
        <dbReference type="ARBA" id="ARBA00022737"/>
    </source>
</evidence>
<dbReference type="PIRSF" id="PIRSF039117">
    <property type="entry name" value="KaiC"/>
    <property type="match status" value="1"/>
</dbReference>
<keyword evidence="2" id="KW-0597">Phosphoprotein</keyword>
<keyword evidence="3" id="KW-0808">Transferase</keyword>
<dbReference type="InterPro" id="IPR051347">
    <property type="entry name" value="Circadian_clock_KaiC-rel"/>
</dbReference>
<dbReference type="InterPro" id="IPR027417">
    <property type="entry name" value="P-loop_NTPase"/>
</dbReference>
<evidence type="ECO:0000256" key="1">
    <source>
        <dbReference type="ARBA" id="ARBA00012513"/>
    </source>
</evidence>
<accession>A0A1H3YKZ7</accession>
<keyword evidence="6" id="KW-0378">Hydrolase</keyword>
<protein>
    <recommendedName>
        <fullName evidence="1">non-specific serine/threonine protein kinase</fullName>
        <ecNumber evidence="1">2.7.11.1</ecNumber>
    </recommendedName>
</protein>
<evidence type="ECO:0000256" key="3">
    <source>
        <dbReference type="ARBA" id="ARBA00022679"/>
    </source>
</evidence>
<feature type="domain" description="KaiC" evidence="7">
    <location>
        <begin position="243"/>
        <end position="477"/>
    </location>
</feature>
<dbReference type="SMART" id="SM00382">
    <property type="entry name" value="AAA"/>
    <property type="match status" value="2"/>
</dbReference>
<dbReference type="PANTHER" id="PTHR42926">
    <property type="match status" value="1"/>
</dbReference>
<dbReference type="InterPro" id="IPR010624">
    <property type="entry name" value="KaiC_dom"/>
</dbReference>
<sequence>MPASSTERLATGIDGLDDILHGGYLSGRNYMLRGPPGSGKTMLGLHFLQAGLDAGETGLFINFEEHLSDLIANVDSLGFDTDRIDFLDLSPTADVFVEGGAYDVFEASEVEQEPFREAIVEAVTDVEPDRVVVDPLTQLRYLSSDDYQFRKQVVGFMRYLRSAGATVLFTVQDAQADPTRDLEFIADGTIRLSTDGNARSVAVPKFRGSGTRSGDHAYRIDDDGVHVYPELAPGDHSRSFTPKQVSSGVDEIDSLLNGGIEQGTVTVISGPTGAGKTTLGTQFMNEGAERGERSVVYLFEEGRGTYLRRAEAIGIPVRQMLDRGTLEVREVDALERSPQEFAQMVRTDIEDNDTQIVMLDGIAGYRLTLQGDSETVLTRLHALGRYLKNVGVTTIFIDETKNITGEFNATQENISYLADNIVFLRHLELHGELQKAIGVLKKRTSDFERTLRRFEITDEGIVVGDPLRGMHGILRGTPELIDDGD</sequence>
<dbReference type="Pfam" id="PF06745">
    <property type="entry name" value="ATPase"/>
    <property type="match status" value="2"/>
</dbReference>
<dbReference type="PANTHER" id="PTHR42926:SF1">
    <property type="entry name" value="CIRCADIAN CLOCK OSCILLATOR PROTEIN KAIC 1"/>
    <property type="match status" value="1"/>
</dbReference>
<dbReference type="PROSITE" id="PS51146">
    <property type="entry name" value="KAIC"/>
    <property type="match status" value="2"/>
</dbReference>
<evidence type="ECO:0000313" key="9">
    <source>
        <dbReference type="Proteomes" id="UP000236755"/>
    </source>
</evidence>
<dbReference type="Gene3D" id="3.40.50.300">
    <property type="entry name" value="P-loop containing nucleotide triphosphate hydrolases"/>
    <property type="match status" value="2"/>
</dbReference>
<evidence type="ECO:0000256" key="6">
    <source>
        <dbReference type="ARBA" id="ARBA00022801"/>
    </source>
</evidence>
<keyword evidence="4" id="KW-0677">Repeat</keyword>
<dbReference type="InterPro" id="IPR014774">
    <property type="entry name" value="KaiC-like_dom"/>
</dbReference>
<dbReference type="Proteomes" id="UP000236755">
    <property type="component" value="Unassembled WGS sequence"/>
</dbReference>
<dbReference type="EC" id="2.7.11.1" evidence="1"/>
<feature type="domain" description="KaiC" evidence="7">
    <location>
        <begin position="7"/>
        <end position="241"/>
    </location>
</feature>
<dbReference type="SUPFAM" id="SSF52540">
    <property type="entry name" value="P-loop containing nucleoside triphosphate hydrolases"/>
    <property type="match status" value="2"/>
</dbReference>
<name>A0A1H3YKZ7_9EURY</name>
<dbReference type="OrthoDB" id="27015at2157"/>